<keyword evidence="2" id="KW-0614">Plasmid</keyword>
<feature type="transmembrane region" description="Helical" evidence="1">
    <location>
        <begin position="6"/>
        <end position="24"/>
    </location>
</feature>
<sequence>MHLQLHLWMILFAIIVQLSVSFLFEMTISQYLRSANCGQLSSANLRQAWRQPVAIAGDEGLKLLTQKLQSQVSRLGTNIHSLLELTRHYWGNTKPEHYLDSNGGLELYSMDESTMILKLSRDLLYFRRYIQEQAQISKIERDLFRVYESAVYFQRLHQYLDTLPETANNLIDTLSSRWAR</sequence>
<organism evidence="2 3">
    <name type="scientific">Stanieria cyanosphaera (strain ATCC 29371 / PCC 7437)</name>
    <dbReference type="NCBI Taxonomy" id="111780"/>
    <lineage>
        <taxon>Bacteria</taxon>
        <taxon>Bacillati</taxon>
        <taxon>Cyanobacteriota</taxon>
        <taxon>Cyanophyceae</taxon>
        <taxon>Pleurocapsales</taxon>
        <taxon>Dermocarpellaceae</taxon>
        <taxon>Stanieria</taxon>
    </lineage>
</organism>
<dbReference type="AlphaFoldDB" id="K9Y1G5"/>
<evidence type="ECO:0000313" key="2">
    <source>
        <dbReference type="EMBL" id="AFZ38164.1"/>
    </source>
</evidence>
<proteinExistence type="predicted"/>
<dbReference type="HOGENOM" id="CLU_1495318_0_0_3"/>
<keyword evidence="1" id="KW-1133">Transmembrane helix</keyword>
<keyword evidence="1" id="KW-0812">Transmembrane</keyword>
<evidence type="ECO:0000313" key="3">
    <source>
        <dbReference type="Proteomes" id="UP000010473"/>
    </source>
</evidence>
<protein>
    <submittedName>
        <fullName evidence="2">Uncharacterized protein</fullName>
    </submittedName>
</protein>
<evidence type="ECO:0000256" key="1">
    <source>
        <dbReference type="SAM" id="Phobius"/>
    </source>
</evidence>
<dbReference type="EMBL" id="CP003654">
    <property type="protein sequence ID" value="AFZ38164.1"/>
    <property type="molecule type" value="Genomic_DNA"/>
</dbReference>
<keyword evidence="1" id="KW-0472">Membrane</keyword>
<geneLocation type="plasmid" evidence="2 3">
    <name>pSTA7437.01</name>
</geneLocation>
<dbReference type="Proteomes" id="UP000010473">
    <property type="component" value="Plasmid pSTA7437.01"/>
</dbReference>
<keyword evidence="3" id="KW-1185">Reference proteome</keyword>
<accession>K9Y1G5</accession>
<reference evidence="3" key="1">
    <citation type="journal article" date="2013" name="Proc. Natl. Acad. Sci. U.S.A.">
        <title>Improving the coverage of the cyanobacterial phylum using diversity-driven genome sequencing.</title>
        <authorList>
            <person name="Shih P.M."/>
            <person name="Wu D."/>
            <person name="Latifi A."/>
            <person name="Axen S.D."/>
            <person name="Fewer D.P."/>
            <person name="Talla E."/>
            <person name="Calteau A."/>
            <person name="Cai F."/>
            <person name="Tandeau de Marsac N."/>
            <person name="Rippka R."/>
            <person name="Herdman M."/>
            <person name="Sivonen K."/>
            <person name="Coursin T."/>
            <person name="Laurent T."/>
            <person name="Goodwin L."/>
            <person name="Nolan M."/>
            <person name="Davenport K.W."/>
            <person name="Han C.S."/>
            <person name="Rubin E.M."/>
            <person name="Eisen J.A."/>
            <person name="Woyke T."/>
            <person name="Gugger M."/>
            <person name="Kerfeld C.A."/>
        </authorList>
    </citation>
    <scope>NUCLEOTIDE SEQUENCE [LARGE SCALE GENOMIC DNA]</scope>
    <source>
        <strain evidence="3">ATCC 29371 / PCC 7437</strain>
        <plasmid evidence="3">Plasmid pSTA7437.01</plasmid>
    </source>
</reference>
<dbReference type="KEGG" id="scs:Sta7437_4720"/>
<gene>
    <name evidence="2" type="ordered locus">Sta7437_4720</name>
</gene>
<name>K9Y1G5_STAC7</name>